<dbReference type="InterPro" id="IPR001890">
    <property type="entry name" value="RNA-binding_CRM"/>
</dbReference>
<dbReference type="PROSITE" id="PS51295">
    <property type="entry name" value="CRM"/>
    <property type="match status" value="1"/>
</dbReference>
<evidence type="ECO:0000313" key="4">
    <source>
        <dbReference type="EMBL" id="KPV51327.1"/>
    </source>
</evidence>
<feature type="non-terminal residue" evidence="4">
    <location>
        <position position="1"/>
    </location>
</feature>
<keyword evidence="1 2" id="KW-0694">RNA-binding</keyword>
<dbReference type="AlphaFoldDB" id="A0A0P9FED7"/>
<sequence length="98" mass="11263">LSQSQRQFLRKLAHDLKPLVNIGKNGLSDNLLDSANIALDSHELVKVKFYDFKDEKRELADELAGQLRAELIYVIGNTAILYRRQSDAEKRKINLPRD</sequence>
<dbReference type="Pfam" id="PF01985">
    <property type="entry name" value="CRS1_YhbY"/>
    <property type="match status" value="1"/>
</dbReference>
<evidence type="ECO:0000313" key="5">
    <source>
        <dbReference type="Proteomes" id="UP000050509"/>
    </source>
</evidence>
<dbReference type="Proteomes" id="UP000050509">
    <property type="component" value="Unassembled WGS sequence"/>
</dbReference>
<evidence type="ECO:0000256" key="1">
    <source>
        <dbReference type="ARBA" id="ARBA00022884"/>
    </source>
</evidence>
<dbReference type="EMBL" id="LJCR01000961">
    <property type="protein sequence ID" value="KPV51327.1"/>
    <property type="molecule type" value="Genomic_DNA"/>
</dbReference>
<gene>
    <name evidence="4" type="ORF">SE17_21810</name>
</gene>
<dbReference type="SUPFAM" id="SSF75471">
    <property type="entry name" value="YhbY-like"/>
    <property type="match status" value="1"/>
</dbReference>
<protein>
    <submittedName>
        <fullName evidence="4">RNA-binding protein</fullName>
    </submittedName>
</protein>
<accession>A0A0P9FED7</accession>
<dbReference type="SMART" id="SM01103">
    <property type="entry name" value="CRS1_YhbY"/>
    <property type="match status" value="1"/>
</dbReference>
<dbReference type="PANTHER" id="PTHR40065:SF3">
    <property type="entry name" value="RNA-BINDING PROTEIN YHBY"/>
    <property type="match status" value="1"/>
</dbReference>
<name>A0A0P9FED7_9CHLR</name>
<evidence type="ECO:0000259" key="3">
    <source>
        <dbReference type="PROSITE" id="PS51295"/>
    </source>
</evidence>
<organism evidence="4 5">
    <name type="scientific">Kouleothrix aurantiaca</name>
    <dbReference type="NCBI Taxonomy" id="186479"/>
    <lineage>
        <taxon>Bacteria</taxon>
        <taxon>Bacillati</taxon>
        <taxon>Chloroflexota</taxon>
        <taxon>Chloroflexia</taxon>
        <taxon>Chloroflexales</taxon>
        <taxon>Roseiflexineae</taxon>
        <taxon>Roseiflexaceae</taxon>
        <taxon>Kouleothrix</taxon>
    </lineage>
</organism>
<evidence type="ECO:0000256" key="2">
    <source>
        <dbReference type="PROSITE-ProRule" id="PRU00626"/>
    </source>
</evidence>
<keyword evidence="5" id="KW-1185">Reference proteome</keyword>
<dbReference type="InterPro" id="IPR035920">
    <property type="entry name" value="YhbY-like_sf"/>
</dbReference>
<dbReference type="InterPro" id="IPR051925">
    <property type="entry name" value="RNA-binding_domain"/>
</dbReference>
<reference evidence="4 5" key="1">
    <citation type="submission" date="2015-09" db="EMBL/GenBank/DDBJ databases">
        <title>Draft genome sequence of Kouleothrix aurantiaca JCM 19913.</title>
        <authorList>
            <person name="Hemp J."/>
        </authorList>
    </citation>
    <scope>NUCLEOTIDE SEQUENCE [LARGE SCALE GENOMIC DNA]</scope>
    <source>
        <strain evidence="4 5">COM-B</strain>
    </source>
</reference>
<comment type="caution">
    <text evidence="4">The sequence shown here is derived from an EMBL/GenBank/DDBJ whole genome shotgun (WGS) entry which is preliminary data.</text>
</comment>
<dbReference type="PANTHER" id="PTHR40065">
    <property type="entry name" value="RNA-BINDING PROTEIN YHBY"/>
    <property type="match status" value="1"/>
</dbReference>
<proteinExistence type="predicted"/>
<dbReference type="Gene3D" id="3.30.110.60">
    <property type="entry name" value="YhbY-like"/>
    <property type="match status" value="1"/>
</dbReference>
<feature type="domain" description="CRM" evidence="3">
    <location>
        <begin position="1"/>
        <end position="94"/>
    </location>
</feature>
<dbReference type="GO" id="GO:0003723">
    <property type="term" value="F:RNA binding"/>
    <property type="evidence" value="ECO:0007669"/>
    <property type="project" value="UniProtKB-UniRule"/>
</dbReference>